<proteinExistence type="predicted"/>
<feature type="coiled-coil region" evidence="1">
    <location>
        <begin position="190"/>
        <end position="217"/>
    </location>
</feature>
<reference evidence="3 4" key="1">
    <citation type="journal article" date="2012" name="Genome Biol.">
        <title>The genome of the polar eukaryotic microalga coccomyxa subellipsoidea reveals traits of cold adaptation.</title>
        <authorList>
            <person name="Blanc G."/>
            <person name="Agarkova I."/>
            <person name="Grimwood J."/>
            <person name="Kuo A."/>
            <person name="Brueggeman A."/>
            <person name="Dunigan D."/>
            <person name="Gurnon J."/>
            <person name="Ladunga I."/>
            <person name="Lindquist E."/>
            <person name="Lucas S."/>
            <person name="Pangilinan J."/>
            <person name="Proschold T."/>
            <person name="Salamov A."/>
            <person name="Schmutz J."/>
            <person name="Weeks D."/>
            <person name="Yamada T."/>
            <person name="Claverie J.M."/>
            <person name="Grigoriev I."/>
            <person name="Van Etten J."/>
            <person name="Lomsadze A."/>
            <person name="Borodovsky M."/>
        </authorList>
    </citation>
    <scope>NUCLEOTIDE SEQUENCE [LARGE SCALE GENOMIC DNA]</scope>
    <source>
        <strain evidence="3 4">C-169</strain>
    </source>
</reference>
<keyword evidence="1" id="KW-0175">Coiled coil</keyword>
<comment type="caution">
    <text evidence="3">The sequence shown here is derived from an EMBL/GenBank/DDBJ whole genome shotgun (WGS) entry which is preliminary data.</text>
</comment>
<gene>
    <name evidence="3" type="ORF">COCSUDRAFT_60470</name>
</gene>
<dbReference type="EMBL" id="AGSI01000025">
    <property type="protein sequence ID" value="EIE18278.1"/>
    <property type="molecule type" value="Genomic_DNA"/>
</dbReference>
<dbReference type="GeneID" id="17036185"/>
<dbReference type="Proteomes" id="UP000007264">
    <property type="component" value="Unassembled WGS sequence"/>
</dbReference>
<evidence type="ECO:0000313" key="3">
    <source>
        <dbReference type="EMBL" id="EIE18278.1"/>
    </source>
</evidence>
<dbReference type="KEGG" id="csl:COCSUDRAFT_60470"/>
<dbReference type="RefSeq" id="XP_005642822.1">
    <property type="nucleotide sequence ID" value="XM_005642765.1"/>
</dbReference>
<name>I0YIQ9_COCSC</name>
<keyword evidence="4" id="KW-1185">Reference proteome</keyword>
<organism evidence="3 4">
    <name type="scientific">Coccomyxa subellipsoidea (strain C-169)</name>
    <name type="common">Green microalga</name>
    <dbReference type="NCBI Taxonomy" id="574566"/>
    <lineage>
        <taxon>Eukaryota</taxon>
        <taxon>Viridiplantae</taxon>
        <taxon>Chlorophyta</taxon>
        <taxon>core chlorophytes</taxon>
        <taxon>Trebouxiophyceae</taxon>
        <taxon>Trebouxiophyceae incertae sedis</taxon>
        <taxon>Coccomyxaceae</taxon>
        <taxon>Coccomyxa</taxon>
        <taxon>Coccomyxa subellipsoidea</taxon>
    </lineage>
</organism>
<accession>I0YIQ9</accession>
<evidence type="ECO:0000313" key="4">
    <source>
        <dbReference type="Proteomes" id="UP000007264"/>
    </source>
</evidence>
<feature type="region of interest" description="Disordered" evidence="2">
    <location>
        <begin position="25"/>
        <end position="86"/>
    </location>
</feature>
<protein>
    <submittedName>
        <fullName evidence="3">Uncharacterized protein</fullName>
    </submittedName>
</protein>
<sequence>MAGAPTPGSAHEVVEVDGFLFKRKRRVPLGESANVPASAKKAKTQQKPEEGQMLEEDSVQPGPKGPAPDGAGREGEVSDQGDLGSAQVMGDGAAAAAVAVAVVQPPPAVDVVEAAHAALASLPAECSSENDRLLALCEILVQDEIRRAKGQPGVELLQKALATFMDDIRVSLGNGTLQCGDDASAAAAGIERQQKLRAELETQKTVLTARLERFQKEEAEWNELLQGGTTEDSNAAADGDEAATPAEAAAAAAEAEGDAVAAEAAAAADGELPSGQKGAGSGEAPAEQTEPVAVAVEGLCAMVEGVRELVETAEQITSTEFDKLYKEKFSALPGLNSPARLIREIVRPPRSRLHAASSAAADAAEASPVTPL</sequence>
<feature type="region of interest" description="Disordered" evidence="2">
    <location>
        <begin position="224"/>
        <end position="245"/>
    </location>
</feature>
<feature type="compositionally biased region" description="Low complexity" evidence="2">
    <location>
        <begin position="261"/>
        <end position="271"/>
    </location>
</feature>
<dbReference type="OrthoDB" id="514913at2759"/>
<evidence type="ECO:0000256" key="2">
    <source>
        <dbReference type="SAM" id="MobiDB-lite"/>
    </source>
</evidence>
<feature type="region of interest" description="Disordered" evidence="2">
    <location>
        <begin position="261"/>
        <end position="288"/>
    </location>
</feature>
<dbReference type="AlphaFoldDB" id="I0YIQ9"/>
<evidence type="ECO:0000256" key="1">
    <source>
        <dbReference type="SAM" id="Coils"/>
    </source>
</evidence>